<protein>
    <submittedName>
        <fullName evidence="1">Uncharacterized protein</fullName>
    </submittedName>
</protein>
<comment type="caution">
    <text evidence="1">The sequence shown here is derived from an EMBL/GenBank/DDBJ whole genome shotgun (WGS) entry which is preliminary data.</text>
</comment>
<reference evidence="1" key="1">
    <citation type="journal article" date="2020" name="Stud. Mycol.">
        <title>101 Dothideomycetes genomes: a test case for predicting lifestyles and emergence of pathogens.</title>
        <authorList>
            <person name="Haridas S."/>
            <person name="Albert R."/>
            <person name="Binder M."/>
            <person name="Bloem J."/>
            <person name="Labutti K."/>
            <person name="Salamov A."/>
            <person name="Andreopoulos B."/>
            <person name="Baker S."/>
            <person name="Barry K."/>
            <person name="Bills G."/>
            <person name="Bluhm B."/>
            <person name="Cannon C."/>
            <person name="Castanera R."/>
            <person name="Culley D."/>
            <person name="Daum C."/>
            <person name="Ezra D."/>
            <person name="Gonzalez J."/>
            <person name="Henrissat B."/>
            <person name="Kuo A."/>
            <person name="Liang C."/>
            <person name="Lipzen A."/>
            <person name="Lutzoni F."/>
            <person name="Magnuson J."/>
            <person name="Mondo S."/>
            <person name="Nolan M."/>
            <person name="Ohm R."/>
            <person name="Pangilinan J."/>
            <person name="Park H.-J."/>
            <person name="Ramirez L."/>
            <person name="Alfaro M."/>
            <person name="Sun H."/>
            <person name="Tritt A."/>
            <person name="Yoshinaga Y."/>
            <person name="Zwiers L.-H."/>
            <person name="Turgeon B."/>
            <person name="Goodwin S."/>
            <person name="Spatafora J."/>
            <person name="Crous P."/>
            <person name="Grigoriev I."/>
        </authorList>
    </citation>
    <scope>NUCLEOTIDE SEQUENCE</scope>
    <source>
        <strain evidence="1">CBS 130266</strain>
    </source>
</reference>
<proteinExistence type="predicted"/>
<sequence>MFPRRLSSQVATSLLLKNKLMKLLSQYLSWLISGMWHLSLSHRFNHASSTLSQANHCFPILLLTHGACNIAM</sequence>
<evidence type="ECO:0000313" key="1">
    <source>
        <dbReference type="EMBL" id="KAF2419779.1"/>
    </source>
</evidence>
<dbReference type="EMBL" id="MU007116">
    <property type="protein sequence ID" value="KAF2419779.1"/>
    <property type="molecule type" value="Genomic_DNA"/>
</dbReference>
<organism evidence="1 2">
    <name type="scientific">Tothia fuscella</name>
    <dbReference type="NCBI Taxonomy" id="1048955"/>
    <lineage>
        <taxon>Eukaryota</taxon>
        <taxon>Fungi</taxon>
        <taxon>Dikarya</taxon>
        <taxon>Ascomycota</taxon>
        <taxon>Pezizomycotina</taxon>
        <taxon>Dothideomycetes</taxon>
        <taxon>Pleosporomycetidae</taxon>
        <taxon>Venturiales</taxon>
        <taxon>Cylindrosympodiaceae</taxon>
        <taxon>Tothia</taxon>
    </lineage>
</organism>
<name>A0A9P4NFV1_9PEZI</name>
<evidence type="ECO:0000313" key="2">
    <source>
        <dbReference type="Proteomes" id="UP000800235"/>
    </source>
</evidence>
<dbReference type="AlphaFoldDB" id="A0A9P4NFV1"/>
<gene>
    <name evidence="1" type="ORF">EJ08DRAFT_654006</name>
</gene>
<accession>A0A9P4NFV1</accession>
<keyword evidence="2" id="KW-1185">Reference proteome</keyword>
<dbReference type="Proteomes" id="UP000800235">
    <property type="component" value="Unassembled WGS sequence"/>
</dbReference>